<dbReference type="SMART" id="SM00850">
    <property type="entry name" value="LytTR"/>
    <property type="match status" value="1"/>
</dbReference>
<dbReference type="RefSeq" id="WP_148868444.1">
    <property type="nucleotide sequence ID" value="NZ_VNIA01000001.1"/>
</dbReference>
<evidence type="ECO:0000313" key="5">
    <source>
        <dbReference type="Proteomes" id="UP000323136"/>
    </source>
</evidence>
<dbReference type="PROSITE" id="PS50930">
    <property type="entry name" value="HTH_LYTTR"/>
    <property type="match status" value="1"/>
</dbReference>
<dbReference type="AlphaFoldDB" id="A0A5S5DXF3"/>
<gene>
    <name evidence="4" type="ORF">C7447_101340</name>
</gene>
<feature type="domain" description="HTH LytTR-type" evidence="3">
    <location>
        <begin position="138"/>
        <end position="236"/>
    </location>
</feature>
<dbReference type="Proteomes" id="UP000323136">
    <property type="component" value="Unassembled WGS sequence"/>
</dbReference>
<dbReference type="InterPro" id="IPR007492">
    <property type="entry name" value="LytTR_DNA-bd_dom"/>
</dbReference>
<dbReference type="PROSITE" id="PS50110">
    <property type="entry name" value="RESPONSE_REGULATORY"/>
    <property type="match status" value="1"/>
</dbReference>
<sequence>MKIQCLIVDDEPLAINVLKKHLESFDNFNVSHTCNNPIEAFNILSKNQIQLIFIDINMPKLNGIEFIKSLSNPPLIIITTAYREFAVEGFELDVTDYLVKPIALKRIMKSLNKVSKLLNSKNGSQEVNQEQVINNNYFFIKVDKKMIKIFYDDILYIKSLKDYVSIKTIYDDYITHYNLLAITKLLPNNQFIRIHRSFTIAINKVMAIDGNCIHIGDKRLPIGRNFVKEVKDKILREI</sequence>
<dbReference type="Gene3D" id="3.40.50.2300">
    <property type="match status" value="1"/>
</dbReference>
<dbReference type="InterPro" id="IPR001789">
    <property type="entry name" value="Sig_transdc_resp-reg_receiver"/>
</dbReference>
<protein>
    <submittedName>
        <fullName evidence="4">LytTR family two component transcriptional regulator</fullName>
    </submittedName>
</protein>
<dbReference type="Gene3D" id="2.40.50.1020">
    <property type="entry name" value="LytTr DNA-binding domain"/>
    <property type="match status" value="1"/>
</dbReference>
<comment type="caution">
    <text evidence="4">The sequence shown here is derived from an EMBL/GenBank/DDBJ whole genome shotgun (WGS) entry which is preliminary data.</text>
</comment>
<feature type="modified residue" description="4-aspartylphosphate" evidence="1">
    <location>
        <position position="55"/>
    </location>
</feature>
<name>A0A5S5DXF3_9FLAO</name>
<dbReference type="PANTHER" id="PTHR45526:SF1">
    <property type="entry name" value="TRANSCRIPTIONAL REGULATORY PROTEIN DCUR-RELATED"/>
    <property type="match status" value="1"/>
</dbReference>
<keyword evidence="5" id="KW-1185">Reference proteome</keyword>
<dbReference type="EMBL" id="VNIA01000001">
    <property type="protein sequence ID" value="TYP99736.1"/>
    <property type="molecule type" value="Genomic_DNA"/>
</dbReference>
<dbReference type="Pfam" id="PF00072">
    <property type="entry name" value="Response_reg"/>
    <property type="match status" value="1"/>
</dbReference>
<feature type="domain" description="Response regulatory" evidence="2">
    <location>
        <begin position="4"/>
        <end position="115"/>
    </location>
</feature>
<dbReference type="GO" id="GO:0000156">
    <property type="term" value="F:phosphorelay response regulator activity"/>
    <property type="evidence" value="ECO:0007669"/>
    <property type="project" value="TreeGrafter"/>
</dbReference>
<proteinExistence type="predicted"/>
<organism evidence="4 5">
    <name type="scientific">Tenacibaculum adriaticum</name>
    <dbReference type="NCBI Taxonomy" id="413713"/>
    <lineage>
        <taxon>Bacteria</taxon>
        <taxon>Pseudomonadati</taxon>
        <taxon>Bacteroidota</taxon>
        <taxon>Flavobacteriia</taxon>
        <taxon>Flavobacteriales</taxon>
        <taxon>Flavobacteriaceae</taxon>
        <taxon>Tenacibaculum</taxon>
    </lineage>
</organism>
<evidence type="ECO:0000313" key="4">
    <source>
        <dbReference type="EMBL" id="TYP99736.1"/>
    </source>
</evidence>
<dbReference type="OrthoDB" id="2168082at2"/>
<dbReference type="SMART" id="SM00448">
    <property type="entry name" value="REC"/>
    <property type="match status" value="1"/>
</dbReference>
<dbReference type="InterPro" id="IPR051271">
    <property type="entry name" value="2C-system_Tx_regulators"/>
</dbReference>
<dbReference type="Pfam" id="PF04397">
    <property type="entry name" value="LytTR"/>
    <property type="match status" value="1"/>
</dbReference>
<dbReference type="PANTHER" id="PTHR45526">
    <property type="entry name" value="TRANSCRIPTIONAL REGULATORY PROTEIN DPIA"/>
    <property type="match status" value="1"/>
</dbReference>
<dbReference type="InterPro" id="IPR011006">
    <property type="entry name" value="CheY-like_superfamily"/>
</dbReference>
<evidence type="ECO:0000259" key="2">
    <source>
        <dbReference type="PROSITE" id="PS50110"/>
    </source>
</evidence>
<evidence type="ECO:0000259" key="3">
    <source>
        <dbReference type="PROSITE" id="PS50930"/>
    </source>
</evidence>
<evidence type="ECO:0000256" key="1">
    <source>
        <dbReference type="PROSITE-ProRule" id="PRU00169"/>
    </source>
</evidence>
<dbReference type="GO" id="GO:0003677">
    <property type="term" value="F:DNA binding"/>
    <property type="evidence" value="ECO:0007669"/>
    <property type="project" value="InterPro"/>
</dbReference>
<reference evidence="4 5" key="1">
    <citation type="submission" date="2019-07" db="EMBL/GenBank/DDBJ databases">
        <title>Genomic Encyclopedia of Type Strains, Phase IV (KMG-IV): sequencing the most valuable type-strain genomes for metagenomic binning, comparative biology and taxonomic classification.</title>
        <authorList>
            <person name="Goeker M."/>
        </authorList>
    </citation>
    <scope>NUCLEOTIDE SEQUENCE [LARGE SCALE GENOMIC DNA]</scope>
    <source>
        <strain evidence="4 5">DSM 18961</strain>
    </source>
</reference>
<keyword evidence="1" id="KW-0597">Phosphoprotein</keyword>
<dbReference type="SUPFAM" id="SSF52172">
    <property type="entry name" value="CheY-like"/>
    <property type="match status" value="1"/>
</dbReference>
<accession>A0A5S5DXF3</accession>